<keyword evidence="6 12" id="KW-0472">Membrane</keyword>
<dbReference type="GO" id="GO:0004984">
    <property type="term" value="F:olfactory receptor activity"/>
    <property type="evidence" value="ECO:0007669"/>
    <property type="project" value="InterPro"/>
</dbReference>
<reference evidence="14" key="1">
    <citation type="submission" date="2025-08" db="UniProtKB">
        <authorList>
            <consortium name="RefSeq"/>
        </authorList>
    </citation>
    <scope>IDENTIFICATION</scope>
</reference>
<feature type="transmembrane region" description="Helical" evidence="12">
    <location>
        <begin position="274"/>
        <end position="293"/>
    </location>
</feature>
<evidence type="ECO:0000313" key="14">
    <source>
        <dbReference type="RefSeq" id="XP_011640454.2"/>
    </source>
</evidence>
<dbReference type="Pfam" id="PF02949">
    <property type="entry name" value="7tm_6"/>
    <property type="match status" value="1"/>
</dbReference>
<dbReference type="GO" id="GO:0005886">
    <property type="term" value="C:plasma membrane"/>
    <property type="evidence" value="ECO:0007669"/>
    <property type="project" value="UniProtKB-SubCell"/>
</dbReference>
<feature type="transmembrane region" description="Helical" evidence="12">
    <location>
        <begin position="31"/>
        <end position="55"/>
    </location>
</feature>
<evidence type="ECO:0000256" key="12">
    <source>
        <dbReference type="RuleBase" id="RU351113"/>
    </source>
</evidence>
<gene>
    <name evidence="14" type="primary">LOC105429283</name>
</gene>
<evidence type="ECO:0000256" key="7">
    <source>
        <dbReference type="ARBA" id="ARBA00023170"/>
    </source>
</evidence>
<evidence type="ECO:0000256" key="3">
    <source>
        <dbReference type="ARBA" id="ARBA00022692"/>
    </source>
</evidence>
<comment type="subunit">
    <text evidence="11">Interacts with Orco. Complexes exist early in the endomembrane system in olfactory sensory neurons (OSNs), coupling these complexes to the conserved ciliary trafficking pathway.</text>
</comment>
<evidence type="ECO:0000256" key="4">
    <source>
        <dbReference type="ARBA" id="ARBA00022725"/>
    </source>
</evidence>
<evidence type="ECO:0000256" key="1">
    <source>
        <dbReference type="ARBA" id="ARBA00004141"/>
    </source>
</evidence>
<evidence type="ECO:0000256" key="2">
    <source>
        <dbReference type="ARBA" id="ARBA00022606"/>
    </source>
</evidence>
<comment type="function">
    <text evidence="9">Odorant receptor which mediates acceptance or avoidance behavior, depending on its substrates. The odorant receptor repertoire encodes a large collection of odor stimuli that vary widely in identity, intensity, and duration. May form a complex with Orco to form odorant-sensing units, providing sensitive and prolonged odorant signaling and calcium permeability.</text>
</comment>
<keyword evidence="8 12" id="KW-0807">Transducer</keyword>
<feature type="transmembrane region" description="Helical" evidence="12">
    <location>
        <begin position="244"/>
        <end position="262"/>
    </location>
</feature>
<dbReference type="Proteomes" id="UP000504615">
    <property type="component" value="Unplaced"/>
</dbReference>
<keyword evidence="4 12" id="KW-0552">Olfaction</keyword>
<dbReference type="OrthoDB" id="6597368at2759"/>
<dbReference type="GO" id="GO:0007165">
    <property type="term" value="P:signal transduction"/>
    <property type="evidence" value="ECO:0007669"/>
    <property type="project" value="UniProtKB-KW"/>
</dbReference>
<dbReference type="GeneID" id="105429283"/>
<keyword evidence="3 12" id="KW-0812">Transmembrane</keyword>
<organism evidence="13 14">
    <name type="scientific">Pogonomyrmex barbatus</name>
    <name type="common">red harvester ant</name>
    <dbReference type="NCBI Taxonomy" id="144034"/>
    <lineage>
        <taxon>Eukaryota</taxon>
        <taxon>Metazoa</taxon>
        <taxon>Ecdysozoa</taxon>
        <taxon>Arthropoda</taxon>
        <taxon>Hexapoda</taxon>
        <taxon>Insecta</taxon>
        <taxon>Pterygota</taxon>
        <taxon>Neoptera</taxon>
        <taxon>Endopterygota</taxon>
        <taxon>Hymenoptera</taxon>
        <taxon>Apocrita</taxon>
        <taxon>Aculeata</taxon>
        <taxon>Formicoidea</taxon>
        <taxon>Formicidae</taxon>
        <taxon>Myrmicinae</taxon>
        <taxon>Pogonomyrmex</taxon>
    </lineage>
</organism>
<dbReference type="AlphaFoldDB" id="A0A6I9WH22"/>
<dbReference type="RefSeq" id="XP_011640454.2">
    <property type="nucleotide sequence ID" value="XM_011642152.2"/>
</dbReference>
<comment type="similarity">
    <text evidence="10">Belongs to the insect chemoreceptor superfamily. Heteromeric odorant receptor channel (TC 1.A.69) family. Or2a subfamily.</text>
</comment>
<evidence type="ECO:0000256" key="5">
    <source>
        <dbReference type="ARBA" id="ARBA00022989"/>
    </source>
</evidence>
<dbReference type="PANTHER" id="PTHR21137">
    <property type="entry name" value="ODORANT RECEPTOR"/>
    <property type="match status" value="1"/>
</dbReference>
<feature type="transmembrane region" description="Helical" evidence="12">
    <location>
        <begin position="67"/>
        <end position="85"/>
    </location>
</feature>
<protein>
    <recommendedName>
        <fullName evidence="12">Odorant receptor</fullName>
    </recommendedName>
</protein>
<evidence type="ECO:0000256" key="11">
    <source>
        <dbReference type="ARBA" id="ARBA00038679"/>
    </source>
</evidence>
<dbReference type="PANTHER" id="PTHR21137:SF37">
    <property type="entry name" value="ODORANT RECEPTOR 46A, ISOFORM B-RELATED"/>
    <property type="match status" value="1"/>
</dbReference>
<proteinExistence type="inferred from homology"/>
<evidence type="ECO:0000313" key="13">
    <source>
        <dbReference type="Proteomes" id="UP000504615"/>
    </source>
</evidence>
<evidence type="ECO:0000256" key="6">
    <source>
        <dbReference type="ARBA" id="ARBA00023136"/>
    </source>
</evidence>
<dbReference type="KEGG" id="pbar:105429283"/>
<accession>A0A6I9WH22</accession>
<comment type="caution">
    <text evidence="12">Lacks conserved residue(s) required for the propagation of feature annotation.</text>
</comment>
<sequence length="365" mass="42913">MRVLGLTLKILTSCGCWIPNSWTSPYKRAMYYAYTTFIFLLINTFTLSQFLDLILIVDNADDFIDNFYILLAMIISCSKMFSLLINRNNIVLLTEILTKNPCKPVEDDELEIRQKFDKIIEINTLHYAILVEFSCSYLAVQSFFTAYCEEKLTFRAWLPFDYSTTVLFHFTYFHQLIALFVGAFLHVACDSIICGLLLHICCQIEILNSRLKRIIQTPKILRDCVIQHNLLISFAWLVNEKFRMTIVIQFIVSTLVVCFNLYQFTKSITKYMQLIMYMGCMLSQIFFYCWYGNEVKLKSRQLVDSIFEMEWFELNKYTKQSLLMIMKRSSRPIELTSAYVISMNLDSFVSILKTSYSAYNILKQM</sequence>
<keyword evidence="5 12" id="KW-1133">Transmembrane helix</keyword>
<evidence type="ECO:0000256" key="9">
    <source>
        <dbReference type="ARBA" id="ARBA00037764"/>
    </source>
</evidence>
<dbReference type="GO" id="GO:0005549">
    <property type="term" value="F:odorant binding"/>
    <property type="evidence" value="ECO:0007669"/>
    <property type="project" value="InterPro"/>
</dbReference>
<feature type="transmembrane region" description="Helical" evidence="12">
    <location>
        <begin position="176"/>
        <end position="200"/>
    </location>
</feature>
<evidence type="ECO:0000256" key="8">
    <source>
        <dbReference type="ARBA" id="ARBA00023224"/>
    </source>
</evidence>
<evidence type="ECO:0000256" key="10">
    <source>
        <dbReference type="ARBA" id="ARBA00037946"/>
    </source>
</evidence>
<comment type="subcellular location">
    <subcellularLocation>
        <location evidence="12">Cell membrane</location>
        <topology evidence="12">Multi-pass membrane protein</topology>
    </subcellularLocation>
    <subcellularLocation>
        <location evidence="1">Membrane</location>
        <topology evidence="1">Multi-pass membrane protein</topology>
    </subcellularLocation>
</comment>
<keyword evidence="7 12" id="KW-0675">Receptor</keyword>
<keyword evidence="13" id="KW-1185">Reference proteome</keyword>
<keyword evidence="2 12" id="KW-0716">Sensory transduction</keyword>
<dbReference type="InterPro" id="IPR004117">
    <property type="entry name" value="7tm6_olfct_rcpt"/>
</dbReference>
<name>A0A6I9WH22_9HYME</name>